<sequence length="86" mass="10056">MVMLKRKTIGGVGVIPVLGEEKYGLQLQQWGEIETELPLEEWFYKLLDEKTEFRLLSNCGSSYLLHWKAKPYTTTSSFSHLFFPRN</sequence>
<organism evidence="1 2">
    <name type="scientific">Citrullus colocynthis</name>
    <name type="common">colocynth</name>
    <dbReference type="NCBI Taxonomy" id="252529"/>
    <lineage>
        <taxon>Eukaryota</taxon>
        <taxon>Viridiplantae</taxon>
        <taxon>Streptophyta</taxon>
        <taxon>Embryophyta</taxon>
        <taxon>Tracheophyta</taxon>
        <taxon>Spermatophyta</taxon>
        <taxon>Magnoliopsida</taxon>
        <taxon>eudicotyledons</taxon>
        <taxon>Gunneridae</taxon>
        <taxon>Pentapetalae</taxon>
        <taxon>rosids</taxon>
        <taxon>fabids</taxon>
        <taxon>Cucurbitales</taxon>
        <taxon>Cucurbitaceae</taxon>
        <taxon>Benincaseae</taxon>
        <taxon>Citrullus</taxon>
    </lineage>
</organism>
<name>A0ABP0YCS4_9ROSI</name>
<evidence type="ECO:0000313" key="1">
    <source>
        <dbReference type="EMBL" id="CAK9318283.1"/>
    </source>
</evidence>
<gene>
    <name evidence="1" type="ORF">CITCOLO1_LOCUS10247</name>
</gene>
<accession>A0ABP0YCS4</accession>
<reference evidence="1 2" key="1">
    <citation type="submission" date="2024-03" db="EMBL/GenBank/DDBJ databases">
        <authorList>
            <person name="Gkanogiannis A."/>
            <person name="Becerra Lopez-Lavalle L."/>
        </authorList>
    </citation>
    <scope>NUCLEOTIDE SEQUENCE [LARGE SCALE GENOMIC DNA]</scope>
</reference>
<dbReference type="Proteomes" id="UP001642487">
    <property type="component" value="Chromosome 3"/>
</dbReference>
<evidence type="ECO:0000313" key="2">
    <source>
        <dbReference type="Proteomes" id="UP001642487"/>
    </source>
</evidence>
<proteinExistence type="predicted"/>
<protein>
    <submittedName>
        <fullName evidence="1">Uncharacterized protein</fullName>
    </submittedName>
</protein>
<dbReference type="EMBL" id="OZ021737">
    <property type="protein sequence ID" value="CAK9318283.1"/>
    <property type="molecule type" value="Genomic_DNA"/>
</dbReference>
<keyword evidence="2" id="KW-1185">Reference proteome</keyword>